<evidence type="ECO:0000313" key="17">
    <source>
        <dbReference type="EMBL" id="NDP55475.1"/>
    </source>
</evidence>
<evidence type="ECO:0000313" key="5">
    <source>
        <dbReference type="EMBL" id="CAA4679881.1"/>
    </source>
</evidence>
<protein>
    <submittedName>
        <fullName evidence="14">tRNA (Adenine(22)-N(1))-methyltransferase TrmK</fullName>
    </submittedName>
    <submittedName>
        <fullName evidence="17">tRNA (Adenine-N(1))-methyltransferase</fullName>
    </submittedName>
    <submittedName>
        <fullName evidence="11">tRNA methyltransferase</fullName>
    </submittedName>
    <submittedName>
        <fullName evidence="2">tRNA-m1A22 methylase</fullName>
        <ecNumber evidence="2">2.1.1.217</ecNumber>
    </submittedName>
</protein>
<dbReference type="EMBL" id="LR133917">
    <property type="protein sequence ID" value="VDY48405.1"/>
    <property type="molecule type" value="Genomic_DNA"/>
</dbReference>
<evidence type="ECO:0000313" key="24">
    <source>
        <dbReference type="Proteomes" id="UP000294017"/>
    </source>
</evidence>
<evidence type="ECO:0000313" key="18">
    <source>
        <dbReference type="EMBL" id="NUY12804.1"/>
    </source>
</evidence>
<evidence type="ECO:0000313" key="21">
    <source>
        <dbReference type="EMBL" id="VDY48405.1"/>
    </source>
</evidence>
<keyword evidence="11" id="KW-0489">Methyltransferase</keyword>
<evidence type="ECO:0000313" key="12">
    <source>
        <dbReference type="EMBL" id="KMR58395.1"/>
    </source>
</evidence>
<dbReference type="SMR" id="A0A0D6HIR7"/>
<dbReference type="Proteomes" id="UP000547874">
    <property type="component" value="Unassembled WGS sequence"/>
</dbReference>
<feature type="binding site" evidence="38">
    <location>
        <position position="76"/>
    </location>
    <ligand>
        <name>S-adenosyl-L-methionine</name>
        <dbReference type="ChEBI" id="CHEBI:59789"/>
    </ligand>
</feature>
<evidence type="ECO:0000313" key="20">
    <source>
        <dbReference type="EMBL" id="RZI07413.1"/>
    </source>
</evidence>
<dbReference type="EMBL" id="CACTQT010000006">
    <property type="protein sequence ID" value="CAA4371333.1"/>
    <property type="molecule type" value="Genomic_DNA"/>
</dbReference>
<dbReference type="EMBL" id="RQTC01000347">
    <property type="protein sequence ID" value="RZH90506.1"/>
    <property type="molecule type" value="Genomic_DNA"/>
</dbReference>
<dbReference type="PIRSF" id="PIRSF018637">
    <property type="entry name" value="TrmK"/>
    <property type="match status" value="1"/>
</dbReference>
<dbReference type="EMBL" id="CAIIGD010000003">
    <property type="protein sequence ID" value="CAC8207440.1"/>
    <property type="molecule type" value="Genomic_DNA"/>
</dbReference>
<dbReference type="EMBL" id="JAANEC010000100">
    <property type="protein sequence ID" value="NUY12804.1"/>
    <property type="molecule type" value="Genomic_DNA"/>
</dbReference>
<dbReference type="PDB" id="7O4N">
    <property type="method" value="X-ray"/>
    <property type="resolution" value="1.40 A"/>
    <property type="chains" value="A=1-225"/>
</dbReference>
<reference evidence="14" key="12">
    <citation type="submission" date="2023-08" db="EMBL/GenBank/DDBJ databases">
        <authorList>
            <person name="Zhao H."/>
            <person name="Wang X."/>
        </authorList>
    </citation>
    <scope>NUCLEOTIDE SEQUENCE</scope>
    <source>
        <strain evidence="14">NC-4</strain>
    </source>
</reference>
<reference evidence="10" key="9">
    <citation type="submission" date="2020-11" db="EMBL/GenBank/DDBJ databases">
        <authorList>
            <consortium name="Pathogen Informatics"/>
        </authorList>
    </citation>
    <scope>NUCLEOTIDE SEQUENCE</scope>
    <source>
        <strain evidence="9 35">MOS105</strain>
        <strain evidence="10">NCTC13131</strain>
        <strain evidence="21">NCTC8317</strain>
        <strain evidence="3 28">S040_N01_C01</strain>
        <strain evidence="2 26">S087_N01_C01</strain>
        <strain evidence="8 34">SG160</strain>
        <strain evidence="6 30">T012_N10_C04</strain>
        <strain evidence="4 25">T012_N16_C08</strain>
        <strain evidence="5 27">T065_N03_C06</strain>
        <strain evidence="7 29">T197_A02_C01</strain>
    </source>
</reference>
<dbReference type="Proteomes" id="UP000466646">
    <property type="component" value="Unassembled WGS sequence"/>
</dbReference>
<dbReference type="Proteomes" id="UP000294017">
    <property type="component" value="Unassembled WGS sequence"/>
</dbReference>
<dbReference type="PDB" id="7O4M">
    <property type="method" value="X-ray"/>
    <property type="resolution" value="1.30 A"/>
    <property type="chains" value="A=1-225"/>
</dbReference>
<evidence type="ECO:0000313" key="35">
    <source>
        <dbReference type="Proteomes" id="UP000507112"/>
    </source>
</evidence>
<reference evidence="18 36" key="7">
    <citation type="journal article" date="2020" name="J. Antimicrob. Chemother.">
        <title>Detection of heterogeneous vancomycin intermediate resistance in MRSA isolates from Latin America.</title>
        <authorList>
            <person name="Castro B.E."/>
            <person name="Berrio M."/>
            <person name="Vargas M.L."/>
            <person name="Carvajal L.P."/>
            <person name="Millan L.V."/>
            <person name="Rios R."/>
            <person name="Hernandez A.K."/>
            <person name="Rincon S."/>
            <person name="Cubides P."/>
            <person name="Forero E."/>
            <person name="Dinh A."/>
            <person name="Seas C."/>
            <person name="Munita J.M."/>
            <person name="Arias C.A."/>
            <person name="Reyes J."/>
            <person name="Diaz L."/>
        </authorList>
    </citation>
    <scope>NUCLEOTIDE SEQUENCE [LARGE SCALE GENOMIC DNA]</scope>
    <source>
        <strain evidence="18 36">UE1097</strain>
    </source>
</reference>
<reference evidence="14" key="10">
    <citation type="journal article" date="2021" name="Front Med (Lausanne)">
        <title>The Prevalence and Determinants of Fusidic Acid Resistance Among Methicillin-Resistant Staphylococcus aureus Clinical Isolates in China.</title>
        <authorList>
            <person name="Zhao H."/>
            <person name="Wang X."/>
            <person name="Wang B."/>
            <person name="Xu Y."/>
            <person name="Rao L."/>
            <person name="Wan B."/>
            <person name="Guo Y."/>
            <person name="Wu X."/>
            <person name="Yu J."/>
            <person name="Chen L."/>
            <person name="Li M."/>
            <person name="Yu F."/>
        </authorList>
    </citation>
    <scope>NUCLEOTIDE SEQUENCE</scope>
    <source>
        <strain evidence="14">NC-4</strain>
    </source>
</reference>
<dbReference type="EMBL" id="CACURZ010000007">
    <property type="protein sequence ID" value="CAA6356087.1"/>
    <property type="molecule type" value="Genomic_DNA"/>
</dbReference>
<dbReference type="AlphaFoldDB" id="A0A0D6HIR7"/>
<dbReference type="PANTHER" id="PTHR38451:SF1">
    <property type="entry name" value="TRNA (ADENINE(22)-N(1))-METHYLTRANSFERASE"/>
    <property type="match status" value="1"/>
</dbReference>
<dbReference type="EMBL" id="CACTPI010000006">
    <property type="protein sequence ID" value="CAA4125590.1"/>
    <property type="molecule type" value="Genomic_DNA"/>
</dbReference>
<evidence type="ECO:0000313" key="14">
    <source>
        <dbReference type="EMBL" id="MCE3361137.1"/>
    </source>
</evidence>
<dbReference type="EMBL" id="LALJ01000004">
    <property type="protein sequence ID" value="KMR37839.1"/>
    <property type="molecule type" value="Genomic_DNA"/>
</dbReference>
<dbReference type="Proteomes" id="UP000478867">
    <property type="component" value="Unassembled WGS sequence"/>
</dbReference>
<evidence type="ECO:0000313" key="23">
    <source>
        <dbReference type="Proteomes" id="UP000293434"/>
    </source>
</evidence>
<dbReference type="Pfam" id="PF04816">
    <property type="entry name" value="TrmK"/>
    <property type="match status" value="1"/>
</dbReference>
<reference evidence="32 33" key="6">
    <citation type="submission" date="2019-11" db="EMBL/GenBank/DDBJ databases">
        <title>Implementation of targeted gown and glove precautions to prevent Staphylococcus aureus acquisition in community-based nursing homes.</title>
        <authorList>
            <person name="Stine O.C."/>
        </authorList>
    </citation>
    <scope>NUCLEOTIDE SEQUENCE [LARGE SCALE GENOMIC DNA]</scope>
    <source>
        <strain evidence="16 33">S_1081.LBCF.DN</strain>
        <strain evidence="15 32">S_2062.LAUP.DI</strain>
    </source>
</reference>
<evidence type="ECO:0000313" key="16">
    <source>
        <dbReference type="EMBL" id="MVM10113.1"/>
    </source>
</evidence>
<dbReference type="SUPFAM" id="SSF53335">
    <property type="entry name" value="S-adenosyl-L-methionine-dependent methyltransferases"/>
    <property type="match status" value="1"/>
</dbReference>
<dbReference type="Gene3D" id="1.10.287.1890">
    <property type="match status" value="1"/>
</dbReference>
<dbReference type="RefSeq" id="WP_000624584.1">
    <property type="nucleotide sequence ID" value="NC_021670.1"/>
</dbReference>
<evidence type="ECO:0000313" key="10">
    <source>
        <dbReference type="EMBL" id="CAD7354390.1"/>
    </source>
</evidence>
<keyword evidence="38" id="KW-0949">S-adenosyl-L-methionine</keyword>
<evidence type="ECO:0000313" key="4">
    <source>
        <dbReference type="EMBL" id="CAA4371333.1"/>
    </source>
</evidence>
<reference evidence="23 24" key="5">
    <citation type="submission" date="2018-11" db="EMBL/GenBank/DDBJ databases">
        <title>Genomic profiling of Staphylococcus species from a Poultry farm system in KwaZulu-Natal, South Africa.</title>
        <authorList>
            <person name="Amoako D.G."/>
            <person name="Somboro A.M."/>
            <person name="Abia A.L.K."/>
            <person name="Bester L.A."/>
            <person name="Essack S.Y."/>
        </authorList>
    </citation>
    <scope>NUCLEOTIDE SEQUENCE [LARGE SCALE GENOMIC DNA]</scope>
    <source>
        <strain evidence="20 24">SA12</strain>
        <strain evidence="19 23">SA9</strain>
    </source>
</reference>
<dbReference type="EMBL" id="WPXC01000010">
    <property type="protein sequence ID" value="MVM10113.1"/>
    <property type="molecule type" value="Genomic_DNA"/>
</dbReference>
<reference evidence="13" key="3">
    <citation type="journal article" date="2016" name="J. Infect. Dis.">
        <title>Comparative Genomics of Community-Associated Methicillin-Resistant Staphylococcus aureus Shows the Emergence of Clone ST8-USA300 in Geneva, Switzerland.</title>
        <authorList>
            <person name="Von Dach E."/>
            <person name="Diene S.M."/>
            <person name="Fankhauser C."/>
            <person name="Schrenzel J."/>
            <person name="Harbarth S."/>
            <person name="Francois P."/>
        </authorList>
    </citation>
    <scope>NUCLEOTIDE SEQUENCE</scope>
    <source>
        <strain evidence="13">MRSA_S26</strain>
    </source>
</reference>
<dbReference type="EMBL" id="CACTWD010000006">
    <property type="protein sequence ID" value="CAA4679881.1"/>
    <property type="molecule type" value="Genomic_DNA"/>
</dbReference>
<reference evidence="1 22" key="4">
    <citation type="submission" date="2017-09" db="EMBL/GenBank/DDBJ databases">
        <title>A single nucleotide polymorphism in the Staphylococcus aureus virulence regulator SaeR abolishes pathogenesis.</title>
        <authorList>
            <person name="Copin R.J."/>
            <person name="Sause W."/>
            <person name="Shopsin B."/>
            <person name="Torres V.J."/>
        </authorList>
    </citation>
    <scope>NUCLEOTIDE SEQUENCE [LARGE SCALE GENOMIC DNA]</scope>
    <source>
        <strain evidence="22">Newman</strain>
        <strain evidence="1">Newman_D2C</strain>
    </source>
</reference>
<evidence type="ECO:0007829" key="38">
    <source>
        <dbReference type="PDB" id="7O4N"/>
    </source>
</evidence>
<keyword evidence="11" id="KW-0808">Transferase</keyword>
<dbReference type="EMBL" id="JAAFLG010000003">
    <property type="protein sequence ID" value="NDP55475.1"/>
    <property type="molecule type" value="Genomic_DNA"/>
</dbReference>
<evidence type="ECO:0000313" key="28">
    <source>
        <dbReference type="Proteomes" id="UP000443708"/>
    </source>
</evidence>
<dbReference type="EMBL" id="CACTOE010000003">
    <property type="protein sequence ID" value="CAA4087417.1"/>
    <property type="molecule type" value="Genomic_DNA"/>
</dbReference>
<dbReference type="Proteomes" id="UP000442696">
    <property type="component" value="Unassembled WGS sequence"/>
</dbReference>
<evidence type="ECO:0000313" key="15">
    <source>
        <dbReference type="EMBL" id="MVK36003.1"/>
    </source>
</evidence>
<dbReference type="EMBL" id="CP023391">
    <property type="protein sequence ID" value="ATC71673.1"/>
    <property type="molecule type" value="Genomic_DNA"/>
</dbReference>
<dbReference type="EC" id="2.1.1.217" evidence="2"/>
<gene>
    <name evidence="2" type="primary">trmK</name>
    <name evidence="13" type="ORF">ACR79_01090</name>
    <name evidence="1" type="ORF">CNH36_08360</name>
    <name evidence="19" type="ORF">EIG94_14520</name>
    <name evidence="20" type="ORF">EIH03_06390</name>
    <name evidence="12" type="ORF">EP54_01080</name>
    <name evidence="11" type="ORF">EQ90_01915</name>
    <name evidence="15" type="ORF">GO814_12715</name>
    <name evidence="16" type="ORF">GO942_05350</name>
    <name evidence="18" type="ORF">GQX37_09795</name>
    <name evidence="17" type="ORF">GZ130_02550</name>
    <name evidence="14" type="ORF">LB359_02015</name>
    <name evidence="10" type="ORF">NCTC13131_01930</name>
    <name evidence="21" type="ORF">NCTC8317_01464</name>
    <name evidence="2" type="ORF">SAMEA1029512_00536</name>
    <name evidence="3" type="ORF">SAMEA1029528_01600</name>
    <name evidence="4" type="ORF">SAMEA2078260_01295</name>
    <name evidence="6" type="ORF">SAMEA2078588_01404</name>
    <name evidence="7" type="ORF">SAMEA2080344_01594</name>
    <name evidence="5" type="ORF">SAMEA2081063_01144</name>
    <name evidence="8" type="ORF">SAMEA4008575_01427</name>
    <name evidence="9" type="ORF">SAMEA70146418_01109</name>
</gene>
<feature type="binding site" evidence="39">
    <location>
        <position position="76"/>
    </location>
    <ligand>
        <name>S-adenosyl-L-homocysteine</name>
        <dbReference type="ChEBI" id="CHEBI:57856"/>
    </ligand>
</feature>
<dbReference type="OMA" id="GTDHGYI"/>
<sequence length="225" mass="25508">MISLNNRLTTVSRFLKQGTIADIGSDHAYLPIYAIQNHLCECGIAGEVIQGPFQAAVKNVAANQLVDRIDVRLGDGLSVIQPEDVIDNITICGMGGPLIAKILKDGQDKLSQHPRLILQSNIQTENLRQTLQQLNYEIIDEIIMEEKGHIYEIVVAEYSTELIELSSDELKFGPKLLNNKNEYFIKKWQRELEALYHIKSKLNTEQHHQRLAQINDEIAVIERVL</sequence>
<evidence type="ECO:0000313" key="36">
    <source>
        <dbReference type="Proteomes" id="UP000547874"/>
    </source>
</evidence>
<evidence type="ECO:0000313" key="25">
    <source>
        <dbReference type="Proteomes" id="UP000442696"/>
    </source>
</evidence>
<dbReference type="GO" id="GO:0032259">
    <property type="term" value="P:methylation"/>
    <property type="evidence" value="ECO:0007669"/>
    <property type="project" value="UniProtKB-KW"/>
</dbReference>
<dbReference type="Proteomes" id="UP000251686">
    <property type="component" value="Unassembled WGS sequence"/>
</dbReference>
<reference evidence="17 31" key="8">
    <citation type="submission" date="2020-01" db="EMBL/GenBank/DDBJ databases">
        <title>Analysis of Virulence and Antimicrobial Resistance Gene Carriage in Staphylococcus aureus Infections in Equids Using Whole Genome Sequencing.</title>
        <authorList>
            <person name="Little S.V."/>
            <person name="Hillhouse A.E."/>
            <person name="Cohen N.D."/>
            <person name="Lawhon S.D."/>
            <person name="Bryan L.K."/>
        </authorList>
    </citation>
    <scope>NUCLEOTIDE SEQUENCE [LARGE SCALE GENOMIC DNA]</scope>
    <source>
        <strain evidence="17 31">61-017</strain>
    </source>
</reference>
<dbReference type="InterPro" id="IPR006901">
    <property type="entry name" value="TrmK"/>
</dbReference>
<evidence type="ECO:0000313" key="33">
    <source>
        <dbReference type="Proteomes" id="UP000478867"/>
    </source>
</evidence>
<evidence type="ECO:0000313" key="9">
    <source>
        <dbReference type="EMBL" id="CAC8207440.1"/>
    </source>
</evidence>
<evidence type="ECO:0000313" key="6">
    <source>
        <dbReference type="EMBL" id="CAA6080779.1"/>
    </source>
</evidence>
<dbReference type="Gene3D" id="3.40.50.150">
    <property type="entry name" value="Vaccinia Virus protein VP39"/>
    <property type="match status" value="1"/>
</dbReference>
<dbReference type="Proteomes" id="UP000442782">
    <property type="component" value="Unassembled WGS sequence"/>
</dbReference>
<dbReference type="EMBL" id="JAIUEN010000010">
    <property type="protein sequence ID" value="MCE3361137.1"/>
    <property type="molecule type" value="Genomic_DNA"/>
</dbReference>
<evidence type="ECO:0000313" key="7">
    <source>
        <dbReference type="EMBL" id="CAA6356087.1"/>
    </source>
</evidence>
<reference evidence="11" key="1">
    <citation type="journal article" date="2015" name="J. Infect. Dis.">
        <title>Parallel Epidemics of Community-Associated Methicillin-Resistant Staphylococcus aureus USA300 Infection in North and South America.</title>
        <authorList>
            <person name="Planet P.J."/>
            <person name="Diaz L."/>
            <person name="Kolokotronis S.O."/>
            <person name="Narechania A."/>
            <person name="Reyes J."/>
            <person name="Xing G."/>
            <person name="Rincon S."/>
            <person name="Smith H."/>
            <person name="Panesso D."/>
            <person name="Ryan C."/>
            <person name="Smith D.P."/>
            <person name="Guzman M."/>
            <person name="Zurita J."/>
            <person name="Sebra R."/>
            <person name="Deikus G."/>
            <person name="Nolan R.L."/>
            <person name="Tenover F.C."/>
            <person name="Weinstock G.M."/>
            <person name="Robinson D.A."/>
            <person name="Arias C.A."/>
        </authorList>
    </citation>
    <scope>NUCLEOTIDE SEQUENCE</scope>
    <source>
        <strain evidence="11">CA15</strain>
        <strain evidence="12">M121</strain>
    </source>
</reference>
<evidence type="ECO:0000313" key="13">
    <source>
        <dbReference type="EMBL" id="KSA81474.1"/>
    </source>
</evidence>
<proteinExistence type="evidence at protein level"/>
<evidence type="ECO:0000313" key="11">
    <source>
        <dbReference type="EMBL" id="KMR37839.1"/>
    </source>
</evidence>
<keyword evidence="37 38" id="KW-0002">3D-structure</keyword>
<dbReference type="EMBL" id="RQTF01000099">
    <property type="protein sequence ID" value="RZI07413.1"/>
    <property type="molecule type" value="Genomic_DNA"/>
</dbReference>
<evidence type="ECO:0007829" key="39">
    <source>
        <dbReference type="PDB" id="7O4O"/>
    </source>
</evidence>
<dbReference type="Proteomes" id="UP000459586">
    <property type="component" value="Unassembled WGS sequence"/>
</dbReference>
<evidence type="ECO:0000313" key="22">
    <source>
        <dbReference type="Proteomes" id="UP000217245"/>
    </source>
</evidence>
<dbReference type="EMBL" id="LFVP01000001">
    <property type="protein sequence ID" value="KSA81474.1"/>
    <property type="molecule type" value="Genomic_DNA"/>
</dbReference>
<dbReference type="Proteomes" id="UP000280323">
    <property type="component" value="Chromosome"/>
</dbReference>
<dbReference type="EMBL" id="CAIGXB010000004">
    <property type="protein sequence ID" value="CAC5791965.1"/>
    <property type="molecule type" value="Genomic_DNA"/>
</dbReference>
<dbReference type="InterPro" id="IPR029063">
    <property type="entry name" value="SAM-dependent_MTases_sf"/>
</dbReference>
<evidence type="ECO:0000313" key="3">
    <source>
        <dbReference type="EMBL" id="CAA4125590.1"/>
    </source>
</evidence>
<dbReference type="Proteomes" id="UP000217245">
    <property type="component" value="Chromosome"/>
</dbReference>
<dbReference type="Proteomes" id="UP000443708">
    <property type="component" value="Unassembled WGS sequence"/>
</dbReference>
<evidence type="ECO:0000313" key="26">
    <source>
        <dbReference type="Proteomes" id="UP000442782"/>
    </source>
</evidence>
<dbReference type="PDB" id="7O4O">
    <property type="method" value="X-ray"/>
    <property type="resolution" value="1.52 A"/>
    <property type="chains" value="A=1-225"/>
</dbReference>
<dbReference type="KEGG" id="saur:SABB_00480"/>
<dbReference type="Proteomes" id="UP001200271">
    <property type="component" value="Unassembled WGS sequence"/>
</dbReference>
<evidence type="ECO:0000313" key="34">
    <source>
        <dbReference type="Proteomes" id="UP000505390"/>
    </source>
</evidence>
<feature type="binding site" evidence="38">
    <location>
        <position position="7"/>
    </location>
    <ligand>
        <name>S-adenosyl-L-methionine</name>
        <dbReference type="ChEBI" id="CHEBI:59789"/>
    </ligand>
</feature>
<dbReference type="EMBL" id="UAUZ02000003">
    <property type="protein sequence ID" value="CAD7354390.1"/>
    <property type="molecule type" value="Genomic_DNA"/>
</dbReference>
<evidence type="ECO:0000313" key="31">
    <source>
        <dbReference type="Proteomes" id="UP000466646"/>
    </source>
</evidence>
<evidence type="ECO:0000313" key="19">
    <source>
        <dbReference type="EMBL" id="RZH90506.1"/>
    </source>
</evidence>
<evidence type="ECO:0000313" key="30">
    <source>
        <dbReference type="Proteomes" id="UP000459702"/>
    </source>
</evidence>
<evidence type="ECO:0000313" key="1">
    <source>
        <dbReference type="EMBL" id="ATC71673.1"/>
    </source>
</evidence>
<organism evidence="11">
    <name type="scientific">Staphylococcus aureus</name>
    <dbReference type="NCBI Taxonomy" id="1280"/>
    <lineage>
        <taxon>Bacteria</taxon>
        <taxon>Bacillati</taxon>
        <taxon>Bacillota</taxon>
        <taxon>Bacilli</taxon>
        <taxon>Bacillales</taxon>
        <taxon>Staphylococcaceae</taxon>
        <taxon>Staphylococcus</taxon>
    </lineage>
</organism>
<evidence type="ECO:0000313" key="8">
    <source>
        <dbReference type="EMBL" id="CAC5791965.1"/>
    </source>
</evidence>
<dbReference type="Proteomes" id="UP000052129">
    <property type="component" value="Unassembled WGS sequence"/>
</dbReference>
<accession>A0A0D6HIR7</accession>
<dbReference type="Proteomes" id="UP000293434">
    <property type="component" value="Unassembled WGS sequence"/>
</dbReference>
<evidence type="ECO:0000313" key="29">
    <source>
        <dbReference type="Proteomes" id="UP000459586"/>
    </source>
</evidence>
<dbReference type="Proteomes" id="UP000507112">
    <property type="component" value="Unassembled WGS sequence"/>
</dbReference>
<dbReference type="EMBL" id="CACUNS010000007">
    <property type="protein sequence ID" value="CAA6080779.1"/>
    <property type="molecule type" value="Genomic_DNA"/>
</dbReference>
<dbReference type="EMBL" id="WPTS01000037">
    <property type="protein sequence ID" value="MVK36003.1"/>
    <property type="molecule type" value="Genomic_DNA"/>
</dbReference>
<dbReference type="Proteomes" id="UP000443506">
    <property type="component" value="Unassembled WGS sequence"/>
</dbReference>
<evidence type="ECO:0000313" key="2">
    <source>
        <dbReference type="EMBL" id="CAA4087417.1"/>
    </source>
</evidence>
<evidence type="ECO:0000313" key="32">
    <source>
        <dbReference type="Proteomes" id="UP000471199"/>
    </source>
</evidence>
<dbReference type="Proteomes" id="UP000459702">
    <property type="component" value="Unassembled WGS sequence"/>
</dbReference>
<evidence type="ECO:0007829" key="37">
    <source>
        <dbReference type="PDB" id="7O4M"/>
    </source>
</evidence>
<dbReference type="Proteomes" id="UP000505390">
    <property type="component" value="Unassembled WGS sequence"/>
</dbReference>
<feature type="binding site" evidence="39">
    <location>
        <position position="75"/>
    </location>
    <ligand>
        <name>S-adenosyl-L-homocysteine</name>
        <dbReference type="ChEBI" id="CHEBI:57856"/>
    </ligand>
</feature>
<dbReference type="EMBL" id="LALQ01000003">
    <property type="protein sequence ID" value="KMR58395.1"/>
    <property type="molecule type" value="Genomic_DNA"/>
</dbReference>
<name>A0A0D6HIR7_STAAU</name>
<dbReference type="GO" id="GO:0160105">
    <property type="term" value="F:tRNA (adenine(22)-N1)-methyltransferase activity"/>
    <property type="evidence" value="ECO:0007669"/>
    <property type="project" value="UniProtKB-EC"/>
</dbReference>
<evidence type="ECO:0000313" key="27">
    <source>
        <dbReference type="Proteomes" id="UP000443506"/>
    </source>
</evidence>
<feature type="binding site" evidence="38">
    <location>
        <position position="75"/>
    </location>
    <ligand>
        <name>S-adenosyl-L-methionine</name>
        <dbReference type="ChEBI" id="CHEBI:59789"/>
    </ligand>
</feature>
<feature type="binding site" evidence="39">
    <location>
        <position position="7"/>
    </location>
    <ligand>
        <name>S-adenosyl-L-homocysteine</name>
        <dbReference type="ChEBI" id="CHEBI:57856"/>
    </ligand>
</feature>
<reference evidence="37 38" key="11">
    <citation type="journal article" date="2022" name="J. Biol. Chem.">
        <title>Structure, dynamics, and molecular inhibition of the Staphylococcus aureus m&lt;sup&gt;1&lt;/sup&gt;A22-tRNA methyltransferase TrmK.</title>
        <authorList>
            <person name="Sweeney P."/>
            <person name="Galliford A."/>
            <person name="Kumar A."/>
            <person name="Raju D."/>
            <person name="Krishna N.B."/>
            <person name="Sutherland E."/>
            <person name="Leo C.J."/>
            <person name="Fisher G."/>
            <person name="Lalitha R."/>
            <person name="Muthuraj L."/>
            <person name="Sigamani G."/>
            <person name="Oehler V."/>
            <person name="Synowsky S."/>
            <person name="Shirran S.L."/>
            <person name="Gloster T.M."/>
            <person name="Czekster C.M."/>
            <person name="Kumar P."/>
            <person name="da Silva R.G."/>
        </authorList>
    </citation>
    <scope>X-RAY CRYSTALLOGRAPHY (1.30 ANGSTROMS) IN COMPLEX WITH S-ADENOSYL-L-HOMOCYSTEINE AND S-ADENOSYL-L-METHIONINE</scope>
</reference>
<dbReference type="BRENDA" id="2.1.1.217">
    <property type="organism ID" value="3352"/>
</dbReference>
<reference evidence="13" key="2">
    <citation type="submission" date="2015-06" db="EMBL/GenBank/DDBJ databases">
        <authorList>
            <person name="Diene S.M."/>
            <person name="Von Dach E."/>
            <person name="Fankhauser C."/>
            <person name="Schrenzel J."/>
            <person name="Harbarth S."/>
            <person name="Francois P."/>
        </authorList>
    </citation>
    <scope>NUCLEOTIDE SEQUENCE</scope>
    <source>
        <strain evidence="13">MRSA_S26</strain>
    </source>
</reference>
<dbReference type="FunFam" id="3.40.50.150:FF:000520">
    <property type="entry name" value="tRNA methyltransferase"/>
    <property type="match status" value="1"/>
</dbReference>
<dbReference type="PANTHER" id="PTHR38451">
    <property type="entry name" value="TRNA (ADENINE(22)-N(1))-METHYLTRANSFERASE"/>
    <property type="match status" value="1"/>
</dbReference>
<accession>A0A1E8X1U0</accession>
<dbReference type="Proteomes" id="UP000471199">
    <property type="component" value="Unassembled WGS sequence"/>
</dbReference>